<dbReference type="EMBL" id="KY774314">
    <property type="protein sequence ID" value="ART32188.1"/>
    <property type="molecule type" value="Genomic_DNA"/>
</dbReference>
<dbReference type="AlphaFoldDB" id="A0A1Y0B473"/>
<organism evidence="1">
    <name type="scientific">Utricularia reniformis</name>
    <dbReference type="NCBI Taxonomy" id="192314"/>
    <lineage>
        <taxon>Eukaryota</taxon>
        <taxon>Viridiplantae</taxon>
        <taxon>Streptophyta</taxon>
        <taxon>Embryophyta</taxon>
        <taxon>Tracheophyta</taxon>
        <taxon>Spermatophyta</taxon>
        <taxon>Magnoliopsida</taxon>
        <taxon>eudicotyledons</taxon>
        <taxon>Gunneridae</taxon>
        <taxon>Pentapetalae</taxon>
        <taxon>asterids</taxon>
        <taxon>lamiids</taxon>
        <taxon>Lamiales</taxon>
        <taxon>Lentibulariaceae</taxon>
        <taxon>Utricularia</taxon>
    </lineage>
</organism>
<evidence type="ECO:0000313" key="1">
    <source>
        <dbReference type="EMBL" id="ART32188.1"/>
    </source>
</evidence>
<proteinExistence type="predicted"/>
<geneLocation type="mitochondrion" evidence="1"/>
<name>A0A1Y0B473_9LAMI</name>
<protein>
    <submittedName>
        <fullName evidence="1">Uncharacterized protein</fullName>
    </submittedName>
</protein>
<sequence>MVKSVIGKKSKVREVNEVAGSAGQSVGRCVGRLSFIRAIHPSFSCFTIWITYLSAINIAPSSTSFGKGLYYKVRQDR</sequence>
<accession>A0A1Y0B473</accession>
<keyword evidence="1" id="KW-0496">Mitochondrion</keyword>
<gene>
    <name evidence="1" type="ORF">AEK19_MT2029</name>
</gene>
<reference evidence="1" key="1">
    <citation type="submission" date="2017-03" db="EMBL/GenBank/DDBJ databases">
        <title>The mitochondrial genome of the carnivorous plant Utricularia reniformis (Lentibulariaceae): structure, comparative analysis and evolutionary landmarks.</title>
        <authorList>
            <person name="Silva S.R."/>
            <person name="Alvarenga D.O."/>
            <person name="Michael T.P."/>
            <person name="Miranda V.F.O."/>
            <person name="Varani A.M."/>
        </authorList>
    </citation>
    <scope>NUCLEOTIDE SEQUENCE</scope>
</reference>